<keyword evidence="1" id="KW-0472">Membrane</keyword>
<comment type="caution">
    <text evidence="2">The sequence shown here is derived from an EMBL/GenBank/DDBJ whole genome shotgun (WGS) entry which is preliminary data.</text>
</comment>
<feature type="transmembrane region" description="Helical" evidence="1">
    <location>
        <begin position="93"/>
        <end position="110"/>
    </location>
</feature>
<feature type="transmembrane region" description="Helical" evidence="1">
    <location>
        <begin position="12"/>
        <end position="30"/>
    </location>
</feature>
<dbReference type="AlphaFoldDB" id="A0A117KLB9"/>
<feature type="transmembrane region" description="Helical" evidence="1">
    <location>
        <begin position="50"/>
        <end position="72"/>
    </location>
</feature>
<evidence type="ECO:0000313" key="2">
    <source>
        <dbReference type="EMBL" id="KUJ92473.1"/>
    </source>
</evidence>
<protein>
    <submittedName>
        <fullName evidence="2">Uncharacterized protein</fullName>
    </submittedName>
</protein>
<keyword evidence="1" id="KW-1133">Transmembrane helix</keyword>
<sequence>MVSGIAFYPFHLFLPMIVVFITGIPLILKSKGVYITLDGIGMENPDFSDALLVIDTMLFQIMLLQPFITLIYSRGVDLKIQDVRLILGTPLRRRILSSLFAFVIAGSSILRSRIFWMLQIAFLPIFYWFDFWWK</sequence>
<feature type="non-terminal residue" evidence="2">
    <location>
        <position position="134"/>
    </location>
</feature>
<reference evidence="3" key="1">
    <citation type="journal article" date="2015" name="MBio">
        <title>Genome-Resolved Metagenomic Analysis Reveals Roles for Candidate Phyla and Other Microbial Community Members in Biogeochemical Transformations in Oil Reservoirs.</title>
        <authorList>
            <person name="Hu P."/>
            <person name="Tom L."/>
            <person name="Singh A."/>
            <person name="Thomas B.C."/>
            <person name="Baker B.J."/>
            <person name="Piceno Y.M."/>
            <person name="Andersen G.L."/>
            <person name="Banfield J.F."/>
        </authorList>
    </citation>
    <scope>NUCLEOTIDE SEQUENCE [LARGE SCALE GENOMIC DNA]</scope>
</reference>
<keyword evidence="1" id="KW-0812">Transmembrane</keyword>
<proteinExistence type="predicted"/>
<accession>A0A117KLB9</accession>
<name>A0A117KLB9_ARCFL</name>
<dbReference type="Proteomes" id="UP000054307">
    <property type="component" value="Unassembled WGS sequence"/>
</dbReference>
<evidence type="ECO:0000313" key="3">
    <source>
        <dbReference type="Proteomes" id="UP000054307"/>
    </source>
</evidence>
<gene>
    <name evidence="2" type="ORF">XD40_2338</name>
</gene>
<evidence type="ECO:0000256" key="1">
    <source>
        <dbReference type="SAM" id="Phobius"/>
    </source>
</evidence>
<organism evidence="2 3">
    <name type="scientific">Archaeoglobus fulgidus</name>
    <dbReference type="NCBI Taxonomy" id="2234"/>
    <lineage>
        <taxon>Archaea</taxon>
        <taxon>Methanobacteriati</taxon>
        <taxon>Methanobacteriota</taxon>
        <taxon>Archaeoglobi</taxon>
        <taxon>Archaeoglobales</taxon>
        <taxon>Archaeoglobaceae</taxon>
        <taxon>Archaeoglobus</taxon>
    </lineage>
</organism>
<dbReference type="EMBL" id="LGEQ01000080">
    <property type="protein sequence ID" value="KUJ92473.1"/>
    <property type="molecule type" value="Genomic_DNA"/>
</dbReference>